<dbReference type="InterPro" id="IPR036034">
    <property type="entry name" value="PDZ_sf"/>
</dbReference>
<dbReference type="SUPFAM" id="SSF54211">
    <property type="entry name" value="Ribosomal protein S5 domain 2-like"/>
    <property type="match status" value="1"/>
</dbReference>
<dbReference type="GO" id="GO:0006508">
    <property type="term" value="P:proteolysis"/>
    <property type="evidence" value="ECO:0007669"/>
    <property type="project" value="UniProtKB-KW"/>
</dbReference>
<keyword evidence="1" id="KW-0720">Serine protease</keyword>
<protein>
    <recommendedName>
        <fullName evidence="1">endopeptidase La</fullName>
        <ecNumber evidence="1">3.4.21.53</ecNumber>
    </recommendedName>
</protein>
<comment type="caution">
    <text evidence="4">The sequence shown here is derived from an EMBL/GenBank/DDBJ whole genome shotgun (WGS) entry which is preliminary data.</text>
</comment>
<comment type="similarity">
    <text evidence="1">Belongs to the peptidase S16 family.</text>
</comment>
<dbReference type="GO" id="GO:0030163">
    <property type="term" value="P:protein catabolic process"/>
    <property type="evidence" value="ECO:0007669"/>
    <property type="project" value="InterPro"/>
</dbReference>
<dbReference type="PANTHER" id="PTHR10046">
    <property type="entry name" value="ATP DEPENDENT LON PROTEASE FAMILY MEMBER"/>
    <property type="match status" value="1"/>
</dbReference>
<dbReference type="Pfam" id="PF13180">
    <property type="entry name" value="PDZ_2"/>
    <property type="match status" value="1"/>
</dbReference>
<evidence type="ECO:0000313" key="5">
    <source>
        <dbReference type="Proteomes" id="UP000249432"/>
    </source>
</evidence>
<dbReference type="InterPro" id="IPR001478">
    <property type="entry name" value="PDZ"/>
</dbReference>
<proteinExistence type="inferred from homology"/>
<keyword evidence="1" id="KW-0378">Hydrolase</keyword>
<keyword evidence="2" id="KW-0732">Signal</keyword>
<name>A0A2W5SSF4_9CORY</name>
<dbReference type="InterPro" id="IPR020568">
    <property type="entry name" value="Ribosomal_Su5_D2-typ_SF"/>
</dbReference>
<dbReference type="Gene3D" id="2.30.42.10">
    <property type="match status" value="1"/>
</dbReference>
<feature type="active site" evidence="1">
    <location>
        <position position="246"/>
    </location>
</feature>
<evidence type="ECO:0000259" key="3">
    <source>
        <dbReference type="PROSITE" id="PS51786"/>
    </source>
</evidence>
<comment type="catalytic activity">
    <reaction evidence="1">
        <text>Hydrolysis of proteins in presence of ATP.</text>
        <dbReference type="EC" id="3.4.21.53"/>
    </reaction>
</comment>
<evidence type="ECO:0000256" key="2">
    <source>
        <dbReference type="SAM" id="SignalP"/>
    </source>
</evidence>
<evidence type="ECO:0000313" key="4">
    <source>
        <dbReference type="EMBL" id="PZR06239.1"/>
    </source>
</evidence>
<feature type="active site" evidence="1">
    <location>
        <position position="291"/>
    </location>
</feature>
<accession>A0A2W5SSF4</accession>
<dbReference type="SUPFAM" id="SSF50156">
    <property type="entry name" value="PDZ domain-like"/>
    <property type="match status" value="1"/>
</dbReference>
<dbReference type="InterPro" id="IPR027065">
    <property type="entry name" value="Lon_Prtase"/>
</dbReference>
<dbReference type="GO" id="GO:0005524">
    <property type="term" value="F:ATP binding"/>
    <property type="evidence" value="ECO:0007669"/>
    <property type="project" value="InterPro"/>
</dbReference>
<dbReference type="Proteomes" id="UP000249432">
    <property type="component" value="Unassembled WGS sequence"/>
</dbReference>
<dbReference type="AlphaFoldDB" id="A0A2W5SSF4"/>
<keyword evidence="1" id="KW-0645">Protease</keyword>
<dbReference type="InterPro" id="IPR008269">
    <property type="entry name" value="Lon_proteolytic"/>
</dbReference>
<dbReference type="GO" id="GO:0004176">
    <property type="term" value="F:ATP-dependent peptidase activity"/>
    <property type="evidence" value="ECO:0007669"/>
    <property type="project" value="UniProtKB-UniRule"/>
</dbReference>
<gene>
    <name evidence="4" type="ORF">DI525_02050</name>
</gene>
<dbReference type="EMBL" id="QFRA01000003">
    <property type="protein sequence ID" value="PZR06239.1"/>
    <property type="molecule type" value="Genomic_DNA"/>
</dbReference>
<dbReference type="Pfam" id="PF05362">
    <property type="entry name" value="Lon_C"/>
    <property type="match status" value="1"/>
</dbReference>
<dbReference type="Gene3D" id="3.30.230.10">
    <property type="match status" value="1"/>
</dbReference>
<sequence length="349" mass="36452">MIVVSLRNKTIILGAIPVVASAVALSLTEIPGTSVDLSVPYAAEGPGPTFNTLGTTGGKNVVDISGTKTYPTSGHLNMTTVSVRHGISLPQAITRWATTNDTLVPIEQIFPANQSPEEVNKENQAAFASSENNATSAAMKYLHRPMAVTVMSQPEGSDEIRKGDIIEGIDGQKIAQPQDLVKAVRSHKVGDRVTLQVQRDGKSEDVSVPVRQGESDDAPILGITIKQEPADGTTIDYHLDDIGGPSAGLMFTLAVVDKLTPEDLTDGKFIAGTGTIDADGDVGPIGGISHKIDAAKKAGAMMFMTPSDNCAEAMSGDHDGVVLAKVNNLSDAVTALKDVKVGKKPTTCS</sequence>
<reference evidence="4 5" key="1">
    <citation type="submission" date="2017-08" db="EMBL/GenBank/DDBJ databases">
        <title>Infants hospitalized years apart are colonized by the same room-sourced microbial strains.</title>
        <authorList>
            <person name="Brooks B."/>
            <person name="Olm M.R."/>
            <person name="Firek B.A."/>
            <person name="Baker R."/>
            <person name="Thomas B.C."/>
            <person name="Morowitz M.J."/>
            <person name="Banfield J.F."/>
        </authorList>
    </citation>
    <scope>NUCLEOTIDE SEQUENCE [LARGE SCALE GENOMIC DNA]</scope>
    <source>
        <strain evidence="4">S2_003_000_R1_3</strain>
    </source>
</reference>
<dbReference type="PROSITE" id="PS51786">
    <property type="entry name" value="LON_PROTEOLYTIC"/>
    <property type="match status" value="1"/>
</dbReference>
<feature type="domain" description="Lon proteolytic" evidence="3">
    <location>
        <begin position="241"/>
        <end position="339"/>
    </location>
</feature>
<organism evidence="4 5">
    <name type="scientific">Corynebacterium kroppenstedtii</name>
    <dbReference type="NCBI Taxonomy" id="161879"/>
    <lineage>
        <taxon>Bacteria</taxon>
        <taxon>Bacillati</taxon>
        <taxon>Actinomycetota</taxon>
        <taxon>Actinomycetes</taxon>
        <taxon>Mycobacteriales</taxon>
        <taxon>Corynebacteriaceae</taxon>
        <taxon>Corynebacterium</taxon>
    </lineage>
</organism>
<feature type="chain" id="PRO_5016148085" description="endopeptidase La" evidence="2">
    <location>
        <begin position="21"/>
        <end position="349"/>
    </location>
</feature>
<feature type="signal peptide" evidence="2">
    <location>
        <begin position="1"/>
        <end position="20"/>
    </location>
</feature>
<dbReference type="GO" id="GO:0004252">
    <property type="term" value="F:serine-type endopeptidase activity"/>
    <property type="evidence" value="ECO:0007669"/>
    <property type="project" value="UniProtKB-UniRule"/>
</dbReference>
<evidence type="ECO:0000256" key="1">
    <source>
        <dbReference type="PROSITE-ProRule" id="PRU01122"/>
    </source>
</evidence>
<dbReference type="EC" id="3.4.21.53" evidence="1"/>
<dbReference type="InterPro" id="IPR014721">
    <property type="entry name" value="Ribsml_uS5_D2-typ_fold_subgr"/>
</dbReference>